<name>A0A9P7KVT7_9HYPO</name>
<dbReference type="InterPro" id="IPR036291">
    <property type="entry name" value="NAD(P)-bd_dom_sf"/>
</dbReference>
<dbReference type="AlphaFoldDB" id="A0A9P7KVT7"/>
<dbReference type="Proteomes" id="UP000782241">
    <property type="component" value="Unassembled WGS sequence"/>
</dbReference>
<gene>
    <name evidence="3" type="ORF">KAF25_001490</name>
</gene>
<dbReference type="PANTHER" id="PTHR15020">
    <property type="entry name" value="FLAVIN REDUCTASE-RELATED"/>
    <property type="match status" value="1"/>
</dbReference>
<accession>A0A9P7KVT7</accession>
<dbReference type="Gene3D" id="3.40.50.720">
    <property type="entry name" value="NAD(P)-binding Rossmann-like Domain"/>
    <property type="match status" value="1"/>
</dbReference>
<comment type="caution">
    <text evidence="3">The sequence shown here is derived from an EMBL/GenBank/DDBJ whole genome shotgun (WGS) entry which is preliminary data.</text>
</comment>
<dbReference type="PANTHER" id="PTHR15020:SF50">
    <property type="entry name" value="UPF0659 PROTEIN YMR090W"/>
    <property type="match status" value="1"/>
</dbReference>
<keyword evidence="4" id="KW-1185">Reference proteome</keyword>
<sequence>MHFFLLGATGRTGKQLVSELLSQNHTAIALVRNSASITPQPGLTIVTGSPLSKDDIRSALKATPGQLPVAAIMTLNAVRKSDSPFAAPLSPPRFLADSCANACEVLKEVGISRFVVMSTAGVGDSWAQLPLLSRAFMGLTNVKYALEDHGLLDEEIRQTSLDWTLVRAVRLEYDNANKEGMETLGSAGVRMTMSDRASIGSVAKFLVRVAVEGLFVKEAVVVRDCRDSELILERLGCGF</sequence>
<evidence type="ECO:0000256" key="1">
    <source>
        <dbReference type="ARBA" id="ARBA00038376"/>
    </source>
</evidence>
<evidence type="ECO:0000313" key="3">
    <source>
        <dbReference type="EMBL" id="KAG5663554.1"/>
    </source>
</evidence>
<evidence type="ECO:0000259" key="2">
    <source>
        <dbReference type="Pfam" id="PF13460"/>
    </source>
</evidence>
<dbReference type="EMBL" id="JAGPUO010000004">
    <property type="protein sequence ID" value="KAG5663554.1"/>
    <property type="molecule type" value="Genomic_DNA"/>
</dbReference>
<organism evidence="3 4">
    <name type="scientific">Fusarium avenaceum</name>
    <dbReference type="NCBI Taxonomy" id="40199"/>
    <lineage>
        <taxon>Eukaryota</taxon>
        <taxon>Fungi</taxon>
        <taxon>Dikarya</taxon>
        <taxon>Ascomycota</taxon>
        <taxon>Pezizomycotina</taxon>
        <taxon>Sordariomycetes</taxon>
        <taxon>Hypocreomycetidae</taxon>
        <taxon>Hypocreales</taxon>
        <taxon>Nectriaceae</taxon>
        <taxon>Fusarium</taxon>
        <taxon>Fusarium tricinctum species complex</taxon>
    </lineage>
</organism>
<comment type="similarity">
    <text evidence="1">Belongs to the avfA family.</text>
</comment>
<evidence type="ECO:0000313" key="4">
    <source>
        <dbReference type="Proteomes" id="UP000782241"/>
    </source>
</evidence>
<proteinExistence type="inferred from homology"/>
<protein>
    <recommendedName>
        <fullName evidence="2">NAD(P)-binding domain-containing protein</fullName>
    </recommendedName>
</protein>
<dbReference type="SUPFAM" id="SSF51735">
    <property type="entry name" value="NAD(P)-binding Rossmann-fold domains"/>
    <property type="match status" value="1"/>
</dbReference>
<dbReference type="Pfam" id="PF13460">
    <property type="entry name" value="NAD_binding_10"/>
    <property type="match status" value="1"/>
</dbReference>
<dbReference type="InterPro" id="IPR016040">
    <property type="entry name" value="NAD(P)-bd_dom"/>
</dbReference>
<feature type="domain" description="NAD(P)-binding" evidence="2">
    <location>
        <begin position="7"/>
        <end position="209"/>
    </location>
</feature>
<reference evidence="3" key="1">
    <citation type="submission" date="2021-04" db="EMBL/GenBank/DDBJ databases">
        <title>Draft genome of Fusarium avenaceum strain F156N33, isolated from an atmospheric sample in Virginia.</title>
        <authorList>
            <person name="Yang S."/>
            <person name="Vinatzer B.A."/>
            <person name="Coleman J."/>
        </authorList>
    </citation>
    <scope>NUCLEOTIDE SEQUENCE</scope>
    <source>
        <strain evidence="3">F156N33</strain>
    </source>
</reference>